<keyword evidence="2" id="KW-1185">Reference proteome</keyword>
<name>A0A218NPA5_9ARCH</name>
<proteinExistence type="predicted"/>
<dbReference type="EMBL" id="CP019964">
    <property type="protein sequence ID" value="ASI14266.1"/>
    <property type="molecule type" value="Genomic_DNA"/>
</dbReference>
<evidence type="ECO:0000313" key="2">
    <source>
        <dbReference type="Proteomes" id="UP000197679"/>
    </source>
</evidence>
<dbReference type="GeneID" id="33314534"/>
<gene>
    <name evidence="1" type="ORF">Mia14_0998</name>
</gene>
<dbReference type="Proteomes" id="UP000197679">
    <property type="component" value="Chromosome"/>
</dbReference>
<organism evidence="1 2">
    <name type="scientific">Candidatus Mancarchaeum acidiphilum</name>
    <dbReference type="NCBI Taxonomy" id="1920749"/>
    <lineage>
        <taxon>Archaea</taxon>
        <taxon>Candidatus Micrarchaeota</taxon>
        <taxon>Candidatus Mancarchaeum</taxon>
    </lineage>
</organism>
<dbReference type="RefSeq" id="WP_088820560.1">
    <property type="nucleotide sequence ID" value="NZ_CP019964.1"/>
</dbReference>
<protein>
    <submittedName>
        <fullName evidence="1">Uncharacterized protein</fullName>
    </submittedName>
</protein>
<reference evidence="1 2" key="1">
    <citation type="journal article" date="2017" name="Nat. Commun.">
        <title>'ARMAN' archaea depend on association with euryarchaeal host in culture and in situ.</title>
        <authorList>
            <person name="Golyshina O."/>
            <person name="Toshchakov S."/>
            <person name="Makarova K."/>
            <person name="Gavrilov S."/>
            <person name="Korzhenkov A."/>
            <person name="La Cono V."/>
            <person name="Arcadi E."/>
            <person name="Nechitaylo T."/>
            <person name="Ferrer M."/>
            <person name="Kublanov I."/>
            <person name="Wolf Y."/>
            <person name="Yakimov M."/>
            <person name="Golyshin P."/>
            <person name="Slesarev A."/>
            <person name="Kozyavkin S."/>
        </authorList>
    </citation>
    <scope>NUCLEOTIDE SEQUENCE [LARGE SCALE GENOMIC DNA]</scope>
    <source>
        <strain evidence="1 2">Mia14</strain>
    </source>
</reference>
<dbReference type="AlphaFoldDB" id="A0A218NPA5"/>
<evidence type="ECO:0000313" key="1">
    <source>
        <dbReference type="EMBL" id="ASI14266.1"/>
    </source>
</evidence>
<accession>A0A218NPA5</accession>
<sequence>MAEADESIKKNVNFLLEKKNKEYSMDSLKDPKQLKVNDLATSASMAELLNLFVESKKLSEALLENCMVDETYLATVEINAESIKLKSMTKG</sequence>
<dbReference type="KEGG" id="marh:Mia14_0998"/>